<name>A0A6C0E2Q9_9ZZZZ</name>
<dbReference type="AlphaFoldDB" id="A0A6C0E2Q9"/>
<organism evidence="1">
    <name type="scientific">viral metagenome</name>
    <dbReference type="NCBI Taxonomy" id="1070528"/>
    <lineage>
        <taxon>unclassified sequences</taxon>
        <taxon>metagenomes</taxon>
        <taxon>organismal metagenomes</taxon>
    </lineage>
</organism>
<proteinExistence type="predicted"/>
<dbReference type="EMBL" id="MN739712">
    <property type="protein sequence ID" value="QHT22569.1"/>
    <property type="molecule type" value="Genomic_DNA"/>
</dbReference>
<reference evidence="1" key="1">
    <citation type="journal article" date="2020" name="Nature">
        <title>Giant virus diversity and host interactions through global metagenomics.</title>
        <authorList>
            <person name="Schulz F."/>
            <person name="Roux S."/>
            <person name="Paez-Espino D."/>
            <person name="Jungbluth S."/>
            <person name="Walsh D.A."/>
            <person name="Denef V.J."/>
            <person name="McMahon K.D."/>
            <person name="Konstantinidis K.T."/>
            <person name="Eloe-Fadrosh E.A."/>
            <person name="Kyrpides N.C."/>
            <person name="Woyke T."/>
        </authorList>
    </citation>
    <scope>NUCLEOTIDE SEQUENCE</scope>
    <source>
        <strain evidence="1">GVMAG-M-3300023179-111</strain>
    </source>
</reference>
<protein>
    <submittedName>
        <fullName evidence="1">Uncharacterized protein</fullName>
    </submittedName>
</protein>
<evidence type="ECO:0000313" key="1">
    <source>
        <dbReference type="EMBL" id="QHT22569.1"/>
    </source>
</evidence>
<sequence>MYRDYLKTSLTTNKLKEINRNSPENTKYCNGICQDIRNIDEFSGKRVFCNKCRNYFNLADKQILEKKITKEQFIENPQIVYGIDIVYDTIKECITCKQNKSINQFDDKRNECKACRSIKAIERNNDGIDTLISDINKIKTNLIDLEKFIVKIPKDKLIKIISHFSVGRKSTDTKNDMVYNVIQYFKKLFSPKLCSGGCGYTLQEEFSSCKSCLEKKNKPRAVEVMFNFDDNIDDIVANLTEITQEKFNQYNREQYYKIAEKLGIKVKQKTKKDAVVNMINEVLKKRKQKKEKEIIDNSILEKKYTLTFNGMDIQYRKEDGFINATAMCVRL</sequence>
<accession>A0A6C0E2Q9</accession>